<dbReference type="VEuPathDB" id="TriTrypDB:C4B63_9g497"/>
<dbReference type="VEuPathDB" id="TriTrypDB:BCY84_18235"/>
<dbReference type="Proteomes" id="UP000246078">
    <property type="component" value="Unassembled WGS sequence"/>
</dbReference>
<dbReference type="VEuPathDB" id="TriTrypDB:ECC02_009016"/>
<dbReference type="VEuPathDB" id="TriTrypDB:TCSYLVIO_007709"/>
<dbReference type="VEuPathDB" id="TriTrypDB:C3747_121g3"/>
<accession>A0A2V2WED0</accession>
<comment type="caution">
    <text evidence="1">The sequence shown here is derived from an EMBL/GenBank/DDBJ whole genome shotgun (WGS) entry which is preliminary data.</text>
</comment>
<organism evidence="1 2">
    <name type="scientific">Trypanosoma cruzi</name>
    <dbReference type="NCBI Taxonomy" id="5693"/>
    <lineage>
        <taxon>Eukaryota</taxon>
        <taxon>Discoba</taxon>
        <taxon>Euglenozoa</taxon>
        <taxon>Kinetoplastea</taxon>
        <taxon>Metakinetoplastina</taxon>
        <taxon>Trypanosomatida</taxon>
        <taxon>Trypanosomatidae</taxon>
        <taxon>Trypanosoma</taxon>
        <taxon>Schizotrypanum</taxon>
    </lineage>
</organism>
<gene>
    <name evidence="1" type="ORF">C3747_121g3</name>
</gene>
<protein>
    <submittedName>
        <fullName evidence="1">Uncharacterized protein</fullName>
    </submittedName>
</protein>
<dbReference type="EMBL" id="PRFC01000121">
    <property type="protein sequence ID" value="PWV05979.1"/>
    <property type="molecule type" value="Genomic_DNA"/>
</dbReference>
<name>A0A2V2WED0_TRYCR</name>
<dbReference type="VEuPathDB" id="TriTrypDB:TcYC6_0051410"/>
<dbReference type="VEuPathDB" id="TriTrypDB:TcG_10647"/>
<dbReference type="VEuPathDB" id="TriTrypDB:TCDM_06650"/>
<evidence type="ECO:0000313" key="2">
    <source>
        <dbReference type="Proteomes" id="UP000246078"/>
    </source>
</evidence>
<reference evidence="1 2" key="1">
    <citation type="journal article" date="2018" name="Microb. Genom.">
        <title>Expanding an expanded genome: long-read sequencing of Trypanosoma cruzi.</title>
        <authorList>
            <person name="Berna L."/>
            <person name="Rodriguez M."/>
            <person name="Chiribao M.L."/>
            <person name="Parodi-Talice A."/>
            <person name="Pita S."/>
            <person name="Rijo G."/>
            <person name="Alvarez-Valin F."/>
            <person name="Robello C."/>
        </authorList>
    </citation>
    <scope>NUCLEOTIDE SEQUENCE [LARGE SCALE GENOMIC DNA]</scope>
    <source>
        <strain evidence="1 2">TCC</strain>
    </source>
</reference>
<dbReference type="VEuPathDB" id="TriTrypDB:TcBrA4_0102630"/>
<dbReference type="VEuPathDB" id="TriTrypDB:TcCL_Unassigned01328"/>
<proteinExistence type="predicted"/>
<sequence length="160" mass="17806">MTVTERRYVLPAMGELRVTGRDEAHERGRLLHLQPQAEEGAEQPRADVFGTELLPGVAVHLPAGRLLWHFFTYWVLIGGCGAPLRSPGVLRHRPLTRQTPALSLTLTLTWRFCVSGRDGVVRTQWGPVSCLLLTVGWLELVIRPDANELRCSSWLSSASS</sequence>
<evidence type="ECO:0000313" key="1">
    <source>
        <dbReference type="EMBL" id="PWV05979.1"/>
    </source>
</evidence>
<dbReference type="AlphaFoldDB" id="A0A2V2WED0"/>